<dbReference type="InterPro" id="IPR002347">
    <property type="entry name" value="SDR_fam"/>
</dbReference>
<dbReference type="EMBL" id="JACGZW010000001">
    <property type="protein sequence ID" value="MBB1152137.1"/>
    <property type="molecule type" value="Genomic_DNA"/>
</dbReference>
<dbReference type="Pfam" id="PF00106">
    <property type="entry name" value="adh_short"/>
    <property type="match status" value="1"/>
</dbReference>
<evidence type="ECO:0000256" key="2">
    <source>
        <dbReference type="ARBA" id="ARBA00023002"/>
    </source>
</evidence>
<organism evidence="3 4">
    <name type="scientific">Amycolatopsis dendrobii</name>
    <dbReference type="NCBI Taxonomy" id="2760662"/>
    <lineage>
        <taxon>Bacteria</taxon>
        <taxon>Bacillati</taxon>
        <taxon>Actinomycetota</taxon>
        <taxon>Actinomycetes</taxon>
        <taxon>Pseudonocardiales</taxon>
        <taxon>Pseudonocardiaceae</taxon>
        <taxon>Amycolatopsis</taxon>
    </lineage>
</organism>
<dbReference type="PRINTS" id="PR00081">
    <property type="entry name" value="GDHRDH"/>
</dbReference>
<dbReference type="Gene3D" id="3.40.50.720">
    <property type="entry name" value="NAD(P)-binding Rossmann-like Domain"/>
    <property type="match status" value="2"/>
</dbReference>
<gene>
    <name evidence="3" type="ORF">H4281_03245</name>
</gene>
<dbReference type="InterPro" id="IPR036291">
    <property type="entry name" value="NAD(P)-bd_dom_sf"/>
</dbReference>
<accession>A0A7W3VSQ7</accession>
<sequence>MSPISGRSIIVTGGASGIGETAARLFAENDALVTIADISTEAGEALAEELSGKGCEVQFVTTDVADEAQVAAMVDAASVGSFVCIPLAAEYGEHGIRVNAIGPSTARTPMYLKLNPEYEKTVAATPALRRGSEPVKQAQAAMWLLSDAASFVTGVTVPVDGGCLLY</sequence>
<comment type="caution">
    <text evidence="3">The sequence shown here is derived from an EMBL/GenBank/DDBJ whole genome shotgun (WGS) entry which is preliminary data.</text>
</comment>
<dbReference type="RefSeq" id="WP_182889346.1">
    <property type="nucleotide sequence ID" value="NZ_JACGZW010000001.1"/>
</dbReference>
<evidence type="ECO:0000256" key="1">
    <source>
        <dbReference type="ARBA" id="ARBA00006484"/>
    </source>
</evidence>
<dbReference type="SUPFAM" id="SSF51735">
    <property type="entry name" value="NAD(P)-binding Rossmann-fold domains"/>
    <property type="match status" value="1"/>
</dbReference>
<dbReference type="AlphaFoldDB" id="A0A7W3VSQ7"/>
<keyword evidence="4" id="KW-1185">Reference proteome</keyword>
<name>A0A7W3VSQ7_9PSEU</name>
<evidence type="ECO:0000313" key="3">
    <source>
        <dbReference type="EMBL" id="MBB1152137.1"/>
    </source>
</evidence>
<dbReference type="Proteomes" id="UP000526734">
    <property type="component" value="Unassembled WGS sequence"/>
</dbReference>
<keyword evidence="2" id="KW-0560">Oxidoreductase</keyword>
<reference evidence="3 4" key="1">
    <citation type="submission" date="2020-08" db="EMBL/GenBank/DDBJ databases">
        <title>Amycolatopsis sp. nov. DR6-1 isolated from Dendrobium heterocarpum.</title>
        <authorList>
            <person name="Tedsree N."/>
            <person name="Kuncharoen N."/>
            <person name="Likhitwitayawuid K."/>
            <person name="Tanasupawat S."/>
        </authorList>
    </citation>
    <scope>NUCLEOTIDE SEQUENCE [LARGE SCALE GENOMIC DNA]</scope>
    <source>
        <strain evidence="3 4">DR6-1</strain>
    </source>
</reference>
<comment type="similarity">
    <text evidence="1">Belongs to the short-chain dehydrogenases/reductases (SDR) family.</text>
</comment>
<protein>
    <submittedName>
        <fullName evidence="3">SDR family oxidoreductase</fullName>
    </submittedName>
</protein>
<dbReference type="GO" id="GO:0016491">
    <property type="term" value="F:oxidoreductase activity"/>
    <property type="evidence" value="ECO:0007669"/>
    <property type="project" value="UniProtKB-KW"/>
</dbReference>
<proteinExistence type="inferred from homology"/>
<dbReference type="PANTHER" id="PTHR43180">
    <property type="entry name" value="3-OXOACYL-(ACYL-CARRIER-PROTEIN) REDUCTASE (AFU_ORTHOLOGUE AFUA_6G11210)"/>
    <property type="match status" value="1"/>
</dbReference>
<dbReference type="Pfam" id="PF13561">
    <property type="entry name" value="adh_short_C2"/>
    <property type="match status" value="1"/>
</dbReference>
<evidence type="ECO:0000313" key="4">
    <source>
        <dbReference type="Proteomes" id="UP000526734"/>
    </source>
</evidence>
<dbReference type="PANTHER" id="PTHR43180:SF66">
    <property type="entry name" value="SHORT-CHAIN DEHYDROGENASE_REDUCTASE FAMILY PROTEIN"/>
    <property type="match status" value="1"/>
</dbReference>